<dbReference type="RefSeq" id="WP_150407270.1">
    <property type="nucleotide sequence ID" value="NZ_VXLC01000029.1"/>
</dbReference>
<evidence type="ECO:0000313" key="9">
    <source>
        <dbReference type="Proteomes" id="UP000323876"/>
    </source>
</evidence>
<keyword evidence="3" id="KW-0238">DNA-binding</keyword>
<keyword evidence="4" id="KW-0010">Activator</keyword>
<dbReference type="GO" id="GO:0003677">
    <property type="term" value="F:DNA binding"/>
    <property type="evidence" value="ECO:0007669"/>
    <property type="project" value="UniProtKB-KW"/>
</dbReference>
<dbReference type="SUPFAM" id="SSF46785">
    <property type="entry name" value="Winged helix' DNA-binding domain"/>
    <property type="match status" value="1"/>
</dbReference>
<proteinExistence type="inferred from homology"/>
<gene>
    <name evidence="8" type="ORF">F3087_39465</name>
</gene>
<comment type="caution">
    <text evidence="8">The sequence shown here is derived from an EMBL/GenBank/DDBJ whole genome shotgun (WGS) entry which is preliminary data.</text>
</comment>
<dbReference type="SUPFAM" id="SSF53850">
    <property type="entry name" value="Periplasmic binding protein-like II"/>
    <property type="match status" value="1"/>
</dbReference>
<dbReference type="EMBL" id="VXLC01000029">
    <property type="protein sequence ID" value="KAA8882130.1"/>
    <property type="molecule type" value="Genomic_DNA"/>
</dbReference>
<evidence type="ECO:0000256" key="4">
    <source>
        <dbReference type="ARBA" id="ARBA00023159"/>
    </source>
</evidence>
<dbReference type="InterPro" id="IPR000847">
    <property type="entry name" value="LysR_HTH_N"/>
</dbReference>
<keyword evidence="9" id="KW-1185">Reference proteome</keyword>
<dbReference type="PANTHER" id="PTHR30346">
    <property type="entry name" value="TRANSCRIPTIONAL DUAL REGULATOR HCAR-RELATED"/>
    <property type="match status" value="1"/>
</dbReference>
<dbReference type="Pfam" id="PF03466">
    <property type="entry name" value="LysR_substrate"/>
    <property type="match status" value="1"/>
</dbReference>
<dbReference type="PANTHER" id="PTHR30346:SF29">
    <property type="entry name" value="LYSR SUBSTRATE-BINDING"/>
    <property type="match status" value="1"/>
</dbReference>
<sequence>MLDVHRLTVLRSVVENGSIQGAATRLGYTASAISQHIAALQRETGMSLVERHGRGIRPTEAGLLLAAHTRRIQDEVARAETALADLRAGKSQRLTVRYFATAGAVLIPPVVSELGLRHPDVRVALRLGKGLSENESADAEIMVIDDTVRVPAGLRVLPLLDDPFVAVLPPAHPLAAQEVIELGELRSERWIDNEWPSTLCRETMLKACGAAGFSPDFAVEAHDYAAAVGFVAAGLGVTLIPRLALGAIPTTSAVYRPVVGPVPTRRIVVIVKAGTESQPPLATFLELLRQAAGDRGGRTFSGSSPTTASPQRGS</sequence>
<keyword evidence="2" id="KW-0805">Transcription regulation</keyword>
<evidence type="ECO:0000313" key="8">
    <source>
        <dbReference type="EMBL" id="KAA8882130.1"/>
    </source>
</evidence>
<organism evidence="8 9">
    <name type="scientific">Nocardia colli</name>
    <dbReference type="NCBI Taxonomy" id="2545717"/>
    <lineage>
        <taxon>Bacteria</taxon>
        <taxon>Bacillati</taxon>
        <taxon>Actinomycetota</taxon>
        <taxon>Actinomycetes</taxon>
        <taxon>Mycobacteriales</taxon>
        <taxon>Nocardiaceae</taxon>
        <taxon>Nocardia</taxon>
    </lineage>
</organism>
<dbReference type="AlphaFoldDB" id="A0A5N0E0G1"/>
<dbReference type="Proteomes" id="UP000323876">
    <property type="component" value="Unassembled WGS sequence"/>
</dbReference>
<dbReference type="OrthoDB" id="9803735at2"/>
<feature type="region of interest" description="Disordered" evidence="6">
    <location>
        <begin position="295"/>
        <end position="314"/>
    </location>
</feature>
<accession>A0A5N0E0G1</accession>
<dbReference type="InterPro" id="IPR005119">
    <property type="entry name" value="LysR_subst-bd"/>
</dbReference>
<evidence type="ECO:0000256" key="1">
    <source>
        <dbReference type="ARBA" id="ARBA00009437"/>
    </source>
</evidence>
<dbReference type="PROSITE" id="PS50931">
    <property type="entry name" value="HTH_LYSR"/>
    <property type="match status" value="1"/>
</dbReference>
<dbReference type="InterPro" id="IPR036388">
    <property type="entry name" value="WH-like_DNA-bd_sf"/>
</dbReference>
<evidence type="ECO:0000256" key="5">
    <source>
        <dbReference type="ARBA" id="ARBA00023163"/>
    </source>
</evidence>
<dbReference type="Gene3D" id="1.10.10.10">
    <property type="entry name" value="Winged helix-like DNA-binding domain superfamily/Winged helix DNA-binding domain"/>
    <property type="match status" value="1"/>
</dbReference>
<name>A0A5N0E0G1_9NOCA</name>
<dbReference type="GO" id="GO:0032993">
    <property type="term" value="C:protein-DNA complex"/>
    <property type="evidence" value="ECO:0007669"/>
    <property type="project" value="TreeGrafter"/>
</dbReference>
<keyword evidence="5" id="KW-0804">Transcription</keyword>
<comment type="similarity">
    <text evidence="1">Belongs to the LysR transcriptional regulatory family.</text>
</comment>
<protein>
    <submittedName>
        <fullName evidence="8">LysR family transcriptional regulator</fullName>
    </submittedName>
</protein>
<evidence type="ECO:0000256" key="3">
    <source>
        <dbReference type="ARBA" id="ARBA00023125"/>
    </source>
</evidence>
<evidence type="ECO:0000259" key="7">
    <source>
        <dbReference type="PROSITE" id="PS50931"/>
    </source>
</evidence>
<feature type="compositionally biased region" description="Polar residues" evidence="6">
    <location>
        <begin position="300"/>
        <end position="314"/>
    </location>
</feature>
<evidence type="ECO:0000256" key="6">
    <source>
        <dbReference type="SAM" id="MobiDB-lite"/>
    </source>
</evidence>
<dbReference type="Pfam" id="PF00126">
    <property type="entry name" value="HTH_1"/>
    <property type="match status" value="1"/>
</dbReference>
<evidence type="ECO:0000256" key="2">
    <source>
        <dbReference type="ARBA" id="ARBA00023015"/>
    </source>
</evidence>
<dbReference type="InterPro" id="IPR036390">
    <property type="entry name" value="WH_DNA-bd_sf"/>
</dbReference>
<dbReference type="Gene3D" id="3.40.190.10">
    <property type="entry name" value="Periplasmic binding protein-like II"/>
    <property type="match status" value="2"/>
</dbReference>
<dbReference type="GO" id="GO:0003700">
    <property type="term" value="F:DNA-binding transcription factor activity"/>
    <property type="evidence" value="ECO:0007669"/>
    <property type="project" value="InterPro"/>
</dbReference>
<feature type="domain" description="HTH lysR-type" evidence="7">
    <location>
        <begin position="2"/>
        <end position="59"/>
    </location>
</feature>
<reference evidence="8 9" key="1">
    <citation type="submission" date="2019-09" db="EMBL/GenBank/DDBJ databases">
        <authorList>
            <person name="Wang X."/>
        </authorList>
    </citation>
    <scope>NUCLEOTIDE SEQUENCE [LARGE SCALE GENOMIC DNA]</scope>
    <source>
        <strain evidence="8 9">CICC 11023</strain>
    </source>
</reference>